<feature type="transmembrane region" description="Helical" evidence="6">
    <location>
        <begin position="214"/>
        <end position="232"/>
    </location>
</feature>
<comment type="subcellular location">
    <subcellularLocation>
        <location evidence="1">Membrane</location>
        <topology evidence="1">Multi-pass membrane protein</topology>
    </subcellularLocation>
</comment>
<dbReference type="Gene3D" id="1.20.1250.20">
    <property type="entry name" value="MFS general substrate transporter like domains"/>
    <property type="match status" value="1"/>
</dbReference>
<organism evidence="8 9">
    <name type="scientific">Talaromyces rugulosus</name>
    <name type="common">Penicillium rugulosum</name>
    <dbReference type="NCBI Taxonomy" id="121627"/>
    <lineage>
        <taxon>Eukaryota</taxon>
        <taxon>Fungi</taxon>
        <taxon>Dikarya</taxon>
        <taxon>Ascomycota</taxon>
        <taxon>Pezizomycotina</taxon>
        <taxon>Eurotiomycetes</taxon>
        <taxon>Eurotiomycetidae</taxon>
        <taxon>Eurotiales</taxon>
        <taxon>Trichocomaceae</taxon>
        <taxon>Talaromyces</taxon>
        <taxon>Talaromyces sect. Islandici</taxon>
    </lineage>
</organism>
<feature type="compositionally biased region" description="Low complexity" evidence="5">
    <location>
        <begin position="829"/>
        <end position="840"/>
    </location>
</feature>
<proteinExistence type="predicted"/>
<keyword evidence="2 6" id="KW-0812">Transmembrane</keyword>
<evidence type="ECO:0000259" key="7">
    <source>
        <dbReference type="PROSITE" id="PS50850"/>
    </source>
</evidence>
<dbReference type="PANTHER" id="PTHR23502">
    <property type="entry name" value="MAJOR FACILITATOR SUPERFAMILY"/>
    <property type="match status" value="1"/>
</dbReference>
<accession>A0A7H8QGH0</accession>
<keyword evidence="9" id="KW-1185">Reference proteome</keyword>
<dbReference type="OrthoDB" id="2533084at2759"/>
<reference evidence="9" key="1">
    <citation type="submission" date="2020-06" db="EMBL/GenBank/DDBJ databases">
        <title>A chromosome-scale genome assembly of Talaromyces rugulosus W13939.</title>
        <authorList>
            <person name="Wang B."/>
            <person name="Guo L."/>
            <person name="Ye K."/>
            <person name="Wang L."/>
        </authorList>
    </citation>
    <scope>NUCLEOTIDE SEQUENCE [LARGE SCALE GENOMIC DNA]</scope>
    <source>
        <strain evidence="9">W13939</strain>
    </source>
</reference>
<evidence type="ECO:0000256" key="5">
    <source>
        <dbReference type="SAM" id="MobiDB-lite"/>
    </source>
</evidence>
<dbReference type="PANTHER" id="PTHR23502:SF22">
    <property type="entry name" value="MAJOR FACILITATOR SUPERFAMILY (MFS) PROFILE DOMAIN-CONTAINING PROTEIN"/>
    <property type="match status" value="1"/>
</dbReference>
<feature type="transmembrane region" description="Helical" evidence="6">
    <location>
        <begin position="121"/>
        <end position="138"/>
    </location>
</feature>
<feature type="domain" description="Major facilitator superfamily (MFS) profile" evidence="7">
    <location>
        <begin position="54"/>
        <end position="496"/>
    </location>
</feature>
<evidence type="ECO:0000256" key="4">
    <source>
        <dbReference type="ARBA" id="ARBA00023136"/>
    </source>
</evidence>
<feature type="region of interest" description="Disordered" evidence="5">
    <location>
        <begin position="682"/>
        <end position="712"/>
    </location>
</feature>
<dbReference type="InterPro" id="IPR011701">
    <property type="entry name" value="MFS"/>
</dbReference>
<evidence type="ECO:0000313" key="8">
    <source>
        <dbReference type="EMBL" id="QKX52989.1"/>
    </source>
</evidence>
<sequence>MSTKAETESGAESPVESGYGNSSSLKVRGAIILVPRPSDDSRDPLNWGQAKKYIVLSILTLAAFTGHTLALANQLGLIAQANLYHKSLTEISYTISTAVAGIAVGPIFVIPLTHIFGRCSVLFWSCIGCIAFSIWSALMTEPDQYIKFTISRLFVGIFSATPMIVGPQLLVDTFFLHERGRVFNTFFVISSLGTVVGPTLGGFIVAHVPWPWQFWWTIILQGVVIGLVFFFIEETGFTRKDGRVYPSQPSTFIPNRIATFFPGTAVAHVGGFKEAFHSAIAQFLIGISPVTVLGGLYLVSMCGWFVSLNTLLAVFLQNSVEEGGYGFTPQQTAAFTFTLWIGMLAAQVWGYFINDRVPLLMSKRASGAWKPEYRLHALWIPSLVLMPTGLALFGSGLQYHLHYMVLAAGAFLVTTSSNIAVPVMLNYLVECFMSHPIEVNCISTIYRLGLGLGIPFFINAWVAQVGVGWVFGMMAFFSLASFVPIVVLMMYGHSLRGGGGARATQLCRGRKSFKAERGNTTPSNKSSQQQASRFPAVTMRAKRSKKYRKLMHQYEMTFGFHEPYQVLVDSNFLRAVHQFKMDLIPALERTLQGKVKPLLSKCSLAAIMAAQPINPRTNNPFRPYHLPAPTVLPLRHCSHNADNTPIDEVECLLSLLCPNTDTMRNKEHYTLATAEPIALAHDELDSPDAKKRKRAQSAMAERTQKASALRSGARAVPGVPIIYVKRSVMVLEPLSVSSDRVRMGVEKSKFKSGVEAALDIVSGLKRKREDEDDDEDEDGEKQHAPKNRGLKKAKAPNPLSMRKPKSRAKQKPEEQGETRKSKPKENEDAGNADAADGDAASTVKQKRKRRHKSAKNDADGAEASIPHGDVDMD</sequence>
<feature type="transmembrane region" description="Helical" evidence="6">
    <location>
        <begin position="91"/>
        <end position="109"/>
    </location>
</feature>
<feature type="transmembrane region" description="Helical" evidence="6">
    <location>
        <begin position="375"/>
        <end position="397"/>
    </location>
</feature>
<evidence type="ECO:0000313" key="9">
    <source>
        <dbReference type="Proteomes" id="UP000509510"/>
    </source>
</evidence>
<feature type="transmembrane region" description="Helical" evidence="6">
    <location>
        <begin position="150"/>
        <end position="171"/>
    </location>
</feature>
<feature type="region of interest" description="Disordered" evidence="5">
    <location>
        <begin position="1"/>
        <end position="21"/>
    </location>
</feature>
<dbReference type="GO" id="GO:0005886">
    <property type="term" value="C:plasma membrane"/>
    <property type="evidence" value="ECO:0007669"/>
    <property type="project" value="TreeGrafter"/>
</dbReference>
<feature type="compositionally biased region" description="Acidic residues" evidence="5">
    <location>
        <begin position="770"/>
        <end position="779"/>
    </location>
</feature>
<feature type="compositionally biased region" description="Basic residues" evidence="5">
    <location>
        <begin position="844"/>
        <end position="853"/>
    </location>
</feature>
<dbReference type="AlphaFoldDB" id="A0A7H8QGH0"/>
<protein>
    <recommendedName>
        <fullName evidence="7">Major facilitator superfamily (MFS) profile domain-containing protein</fullName>
    </recommendedName>
</protein>
<dbReference type="GeneID" id="55987577"/>
<dbReference type="Pfam" id="PF24779">
    <property type="entry name" value="UTP23_sensor"/>
    <property type="match status" value="1"/>
</dbReference>
<dbReference type="KEGG" id="trg:TRUGW13939_00060"/>
<dbReference type="Proteomes" id="UP000509510">
    <property type="component" value="Chromosome I"/>
</dbReference>
<evidence type="ECO:0000256" key="6">
    <source>
        <dbReference type="SAM" id="Phobius"/>
    </source>
</evidence>
<dbReference type="InterPro" id="IPR020846">
    <property type="entry name" value="MFS_dom"/>
</dbReference>
<feature type="transmembrane region" description="Helical" evidence="6">
    <location>
        <begin position="53"/>
        <end position="71"/>
    </location>
</feature>
<gene>
    <name evidence="8" type="ORF">TRUGW13939_00060</name>
</gene>
<dbReference type="GO" id="GO:0032040">
    <property type="term" value="C:small-subunit processome"/>
    <property type="evidence" value="ECO:0007669"/>
    <property type="project" value="InterPro"/>
</dbReference>
<dbReference type="SUPFAM" id="SSF103473">
    <property type="entry name" value="MFS general substrate transporter"/>
    <property type="match status" value="1"/>
</dbReference>
<feature type="transmembrane region" description="Helical" evidence="6">
    <location>
        <begin position="283"/>
        <end position="306"/>
    </location>
</feature>
<feature type="transmembrane region" description="Helical" evidence="6">
    <location>
        <begin position="403"/>
        <end position="425"/>
    </location>
</feature>
<dbReference type="EMBL" id="CP055898">
    <property type="protein sequence ID" value="QKX52989.1"/>
    <property type="molecule type" value="Genomic_DNA"/>
</dbReference>
<dbReference type="InterPro" id="IPR036259">
    <property type="entry name" value="MFS_trans_sf"/>
</dbReference>
<dbReference type="GO" id="GO:0022857">
    <property type="term" value="F:transmembrane transporter activity"/>
    <property type="evidence" value="ECO:0007669"/>
    <property type="project" value="InterPro"/>
</dbReference>
<evidence type="ECO:0000256" key="2">
    <source>
        <dbReference type="ARBA" id="ARBA00022692"/>
    </source>
</evidence>
<dbReference type="RefSeq" id="XP_035339168.1">
    <property type="nucleotide sequence ID" value="XM_035483275.1"/>
</dbReference>
<feature type="compositionally biased region" description="Basic and acidic residues" evidence="5">
    <location>
        <begin position="810"/>
        <end position="827"/>
    </location>
</feature>
<feature type="compositionally biased region" description="Polar residues" evidence="5">
    <location>
        <begin position="518"/>
        <end position="532"/>
    </location>
</feature>
<feature type="compositionally biased region" description="Basic residues" evidence="5">
    <location>
        <begin position="784"/>
        <end position="794"/>
    </location>
</feature>
<feature type="transmembrane region" description="Helical" evidence="6">
    <location>
        <begin position="445"/>
        <end position="463"/>
    </location>
</feature>
<keyword evidence="3 6" id="KW-1133">Transmembrane helix</keyword>
<feature type="transmembrane region" description="Helical" evidence="6">
    <location>
        <begin position="183"/>
        <end position="208"/>
    </location>
</feature>
<keyword evidence="4 6" id="KW-0472">Membrane</keyword>
<dbReference type="InterPro" id="IPR006984">
    <property type="entry name" value="Fcf1/UTP23"/>
</dbReference>
<evidence type="ECO:0000256" key="1">
    <source>
        <dbReference type="ARBA" id="ARBA00004141"/>
    </source>
</evidence>
<feature type="transmembrane region" description="Helical" evidence="6">
    <location>
        <begin position="333"/>
        <end position="354"/>
    </location>
</feature>
<feature type="region of interest" description="Disordered" evidence="5">
    <location>
        <begin position="765"/>
        <end position="873"/>
    </location>
</feature>
<dbReference type="Gene3D" id="3.40.50.1010">
    <property type="entry name" value="5'-nuclease"/>
    <property type="match status" value="1"/>
</dbReference>
<evidence type="ECO:0000256" key="3">
    <source>
        <dbReference type="ARBA" id="ARBA00022989"/>
    </source>
</evidence>
<name>A0A7H8QGH0_TALRU</name>
<dbReference type="Pfam" id="PF04900">
    <property type="entry name" value="Fcf1"/>
    <property type="match status" value="1"/>
</dbReference>
<dbReference type="PROSITE" id="PS50850">
    <property type="entry name" value="MFS"/>
    <property type="match status" value="1"/>
</dbReference>
<dbReference type="InterPro" id="IPR057776">
    <property type="entry name" value="UTP23_sensor"/>
</dbReference>
<dbReference type="FunFam" id="3.40.50.1010:FF:000062">
    <property type="entry name" value="rRNA processing protein, putative"/>
    <property type="match status" value="1"/>
</dbReference>
<dbReference type="Pfam" id="PF07690">
    <property type="entry name" value="MFS_1"/>
    <property type="match status" value="1"/>
</dbReference>
<feature type="region of interest" description="Disordered" evidence="5">
    <location>
        <begin position="512"/>
        <end position="535"/>
    </location>
</feature>